<evidence type="ECO:0000313" key="3">
    <source>
        <dbReference type="Proteomes" id="UP000515152"/>
    </source>
</evidence>
<gene>
    <name evidence="4" type="primary">LOC116222760</name>
</gene>
<protein>
    <submittedName>
        <fullName evidence="4">Uncharacterized protein LOC116222760</fullName>
    </submittedName>
</protein>
<proteinExistence type="predicted"/>
<dbReference type="InterPro" id="IPR003395">
    <property type="entry name" value="RecF/RecN/SMC_N"/>
</dbReference>
<dbReference type="AlphaFoldDB" id="A0A8M1KAD5"/>
<evidence type="ECO:0000256" key="1">
    <source>
        <dbReference type="ARBA" id="ARBA00004123"/>
    </source>
</evidence>
<dbReference type="Pfam" id="PF02463">
    <property type="entry name" value="SMC_N"/>
    <property type="match status" value="1"/>
</dbReference>
<dbReference type="GO" id="GO:0030893">
    <property type="term" value="C:meiotic cohesin complex"/>
    <property type="evidence" value="ECO:0007669"/>
    <property type="project" value="TreeGrafter"/>
</dbReference>
<reference evidence="4" key="1">
    <citation type="submission" date="2025-08" db="UniProtKB">
        <authorList>
            <consortium name="RefSeq"/>
        </authorList>
    </citation>
    <scope>IDENTIFICATION</scope>
</reference>
<evidence type="ECO:0000259" key="2">
    <source>
        <dbReference type="Pfam" id="PF02463"/>
    </source>
</evidence>
<dbReference type="GO" id="GO:0007062">
    <property type="term" value="P:sister chromatid cohesion"/>
    <property type="evidence" value="ECO:0007669"/>
    <property type="project" value="TreeGrafter"/>
</dbReference>
<accession>A0A8M1KAD5</accession>
<feature type="domain" description="RecF/RecN/SMC N-terminal" evidence="2">
    <location>
        <begin position="134"/>
        <end position="461"/>
    </location>
</feature>
<dbReference type="OrthoDB" id="8918811at2759"/>
<dbReference type="GO" id="GO:0005634">
    <property type="term" value="C:nucleus"/>
    <property type="evidence" value="ECO:0007669"/>
    <property type="project" value="UniProtKB-SubCell"/>
</dbReference>
<dbReference type="Proteomes" id="UP000515152">
    <property type="component" value="Chromosome 2"/>
</dbReference>
<dbReference type="RefSeq" id="XP_042559203.1">
    <property type="nucleotide sequence ID" value="XM_042703269.1"/>
</dbReference>
<dbReference type="PANTHER" id="PTHR18937">
    <property type="entry name" value="STRUCTURAL MAINTENANCE OF CHROMOSOMES SMC FAMILY MEMBER"/>
    <property type="match status" value="1"/>
</dbReference>
<dbReference type="PANTHER" id="PTHR18937:SF147">
    <property type="entry name" value="STRUCTURAL MAINTENANCE OF CHROMOSOMES PROTEIN 1B"/>
    <property type="match status" value="1"/>
</dbReference>
<dbReference type="KEGG" id="char:116222760"/>
<organism evidence="3 4">
    <name type="scientific">Clupea harengus</name>
    <name type="common">Atlantic herring</name>
    <dbReference type="NCBI Taxonomy" id="7950"/>
    <lineage>
        <taxon>Eukaryota</taxon>
        <taxon>Metazoa</taxon>
        <taxon>Chordata</taxon>
        <taxon>Craniata</taxon>
        <taxon>Vertebrata</taxon>
        <taxon>Euteleostomi</taxon>
        <taxon>Actinopterygii</taxon>
        <taxon>Neopterygii</taxon>
        <taxon>Teleostei</taxon>
        <taxon>Clupei</taxon>
        <taxon>Clupeiformes</taxon>
        <taxon>Clupeoidei</taxon>
        <taxon>Clupeidae</taxon>
        <taxon>Clupea</taxon>
    </lineage>
</organism>
<keyword evidence="3" id="KW-1185">Reference proteome</keyword>
<comment type="subcellular location">
    <subcellularLocation>
        <location evidence="1">Nucleus</location>
    </subcellularLocation>
</comment>
<dbReference type="GO" id="GO:0003677">
    <property type="term" value="F:DNA binding"/>
    <property type="evidence" value="ECO:0007669"/>
    <property type="project" value="TreeGrafter"/>
</dbReference>
<evidence type="ECO:0000313" key="4">
    <source>
        <dbReference type="RefSeq" id="XP_042559203.1"/>
    </source>
</evidence>
<dbReference type="GeneID" id="116222760"/>
<name>A0A8M1KAD5_CLUHA</name>
<sequence length="490" mass="55441">MAAGFELWLSKRSTCFLLMAFEGIFNDTDALFSILQSKTMDIGFCCNRIKDTMKVLDSKRQDFDRFHAHFEERCDEMELVHHETQDGLSKKTERARIYYCILDNVNVQMKTRFVDNFSDLDFIGLVDCNKFEEMLRQFEDSKLEKLSKYASHIGGADWGFFDACGVKINEIKSGPEDITPDIAIQPLLQVFSGLHQHVSLQCWSCVVLPHMDLTEGGSASQAGLGSPLWANSTENTCGFCFVLTALGEEGEVEKELQGLREKLSSLEGVIQRSEPPNLKALEKMREIRDSFKTVVDAFEESTNMARRRNHEFEQVKANRFRLFSQCFEHVCVAIDQIYKQMCRNTSAQAILSAENPDEPYLDGISYNCVAPGKRFMAMDNLSGGEKAIAALALVFAIHSFRPAPFFVLDEVDAALDNTNIGKVTGFIREQCRENFQVIVISLKEEFYSRADVLLGVYSESGDTISSRVLSIDLTPYPLTEDTLSQRDKEM</sequence>